<evidence type="ECO:0000256" key="1">
    <source>
        <dbReference type="SAM" id="MobiDB-lite"/>
    </source>
</evidence>
<keyword evidence="3" id="KW-1185">Reference proteome</keyword>
<organism evidence="2">
    <name type="scientific">Oryza punctata</name>
    <name type="common">Red rice</name>
    <dbReference type="NCBI Taxonomy" id="4537"/>
    <lineage>
        <taxon>Eukaryota</taxon>
        <taxon>Viridiplantae</taxon>
        <taxon>Streptophyta</taxon>
        <taxon>Embryophyta</taxon>
        <taxon>Tracheophyta</taxon>
        <taxon>Spermatophyta</taxon>
        <taxon>Magnoliopsida</taxon>
        <taxon>Liliopsida</taxon>
        <taxon>Poales</taxon>
        <taxon>Poaceae</taxon>
        <taxon>BOP clade</taxon>
        <taxon>Oryzoideae</taxon>
        <taxon>Oryzeae</taxon>
        <taxon>Oryzinae</taxon>
        <taxon>Oryza</taxon>
    </lineage>
</organism>
<dbReference type="Proteomes" id="UP000026962">
    <property type="component" value="Chromosome 12"/>
</dbReference>
<reference evidence="2" key="1">
    <citation type="submission" date="2015-04" db="UniProtKB">
        <authorList>
            <consortium name="EnsemblPlants"/>
        </authorList>
    </citation>
    <scope>IDENTIFICATION</scope>
</reference>
<dbReference type="EnsemblPlants" id="OPUNC12G04210.2">
    <property type="protein sequence ID" value="OPUNC12G04210.2"/>
    <property type="gene ID" value="OPUNC12G04210"/>
</dbReference>
<reference evidence="2" key="2">
    <citation type="submission" date="2018-05" db="EMBL/GenBank/DDBJ databases">
        <title>OpunRS2 (Oryza punctata Reference Sequence Version 2).</title>
        <authorList>
            <person name="Zhang J."/>
            <person name="Kudrna D."/>
            <person name="Lee S."/>
            <person name="Talag J."/>
            <person name="Welchert J."/>
            <person name="Wing R.A."/>
        </authorList>
    </citation>
    <scope>NUCLEOTIDE SEQUENCE [LARGE SCALE GENOMIC DNA]</scope>
</reference>
<name>A0A0E0MK44_ORYPU</name>
<dbReference type="Gramene" id="OPUNC12G04210.2">
    <property type="protein sequence ID" value="OPUNC12G04210.2"/>
    <property type="gene ID" value="OPUNC12G04210"/>
</dbReference>
<protein>
    <submittedName>
        <fullName evidence="2">Uncharacterized protein</fullName>
    </submittedName>
</protein>
<feature type="region of interest" description="Disordered" evidence="1">
    <location>
        <begin position="1"/>
        <end position="69"/>
    </location>
</feature>
<sequence>MMGRWPRGVEAGAPVAWGRGGRTADLGGRRPGSPRPVAPAWGELGRRPGRGRWGDGASAWLGGGGGDGVPARLGGAAACG</sequence>
<accession>A0A0E0MK44</accession>
<evidence type="ECO:0000313" key="3">
    <source>
        <dbReference type="Proteomes" id="UP000026962"/>
    </source>
</evidence>
<dbReference type="AlphaFoldDB" id="A0A0E0MK44"/>
<dbReference type="HOGENOM" id="CLU_2593933_0_0_1"/>
<proteinExistence type="predicted"/>
<evidence type="ECO:0000313" key="2">
    <source>
        <dbReference type="EnsemblPlants" id="OPUNC12G04210.2"/>
    </source>
</evidence>